<dbReference type="GO" id="GO:0008233">
    <property type="term" value="F:peptidase activity"/>
    <property type="evidence" value="ECO:0007669"/>
    <property type="project" value="UniProtKB-KW"/>
</dbReference>
<sequence length="135" mass="15749">MKKIVSLFFPVLMACLLCGCRLVRIEEAPRTALDYTVISQEEIPQEITALIQEKKEKEFQMTYQRGEFLYLLKGYGRQMTGGYSIQIEELSMSETAVFFKTRLMGPEEERYGSEPSYPYIVVKMKYLDKPVEFES</sequence>
<evidence type="ECO:0000259" key="1">
    <source>
        <dbReference type="Pfam" id="PF14343"/>
    </source>
</evidence>
<dbReference type="Pfam" id="PF14343">
    <property type="entry name" value="PrcB_C"/>
    <property type="match status" value="1"/>
</dbReference>
<organism evidence="2 3">
    <name type="scientific">Candidatus Blautia faecigallinarum</name>
    <dbReference type="NCBI Taxonomy" id="2838488"/>
    <lineage>
        <taxon>Bacteria</taxon>
        <taxon>Bacillati</taxon>
        <taxon>Bacillota</taxon>
        <taxon>Clostridia</taxon>
        <taxon>Lachnospirales</taxon>
        <taxon>Lachnospiraceae</taxon>
        <taxon>Blautia</taxon>
    </lineage>
</organism>
<reference evidence="2" key="1">
    <citation type="journal article" date="2021" name="PeerJ">
        <title>Extensive microbial diversity within the chicken gut microbiome revealed by metagenomics and culture.</title>
        <authorList>
            <person name="Gilroy R."/>
            <person name="Ravi A."/>
            <person name="Getino M."/>
            <person name="Pursley I."/>
            <person name="Horton D.L."/>
            <person name="Alikhan N.F."/>
            <person name="Baker D."/>
            <person name="Gharbi K."/>
            <person name="Hall N."/>
            <person name="Watson M."/>
            <person name="Adriaenssens E.M."/>
            <person name="Foster-Nyarko E."/>
            <person name="Jarju S."/>
            <person name="Secka A."/>
            <person name="Antonio M."/>
            <person name="Oren A."/>
            <person name="Chaudhuri R.R."/>
            <person name="La Ragione R."/>
            <person name="Hildebrand F."/>
            <person name="Pallen M.J."/>
        </authorList>
    </citation>
    <scope>NUCLEOTIDE SEQUENCE</scope>
    <source>
        <strain evidence="2">14324</strain>
    </source>
</reference>
<dbReference type="AlphaFoldDB" id="A0A9D2DQR6"/>
<keyword evidence="2" id="KW-0645">Protease</keyword>
<name>A0A9D2DQR6_9FIRM</name>
<keyword evidence="2" id="KW-0378">Hydrolase</keyword>
<dbReference type="Proteomes" id="UP000824041">
    <property type="component" value="Unassembled WGS sequence"/>
</dbReference>
<dbReference type="InterPro" id="IPR025748">
    <property type="entry name" value="PrcB_C_dom"/>
</dbReference>
<gene>
    <name evidence="2" type="ORF">IAA21_01025</name>
</gene>
<dbReference type="EMBL" id="DXBU01000016">
    <property type="protein sequence ID" value="HIZ21365.1"/>
    <property type="molecule type" value="Genomic_DNA"/>
</dbReference>
<evidence type="ECO:0000313" key="2">
    <source>
        <dbReference type="EMBL" id="HIZ21365.1"/>
    </source>
</evidence>
<proteinExistence type="predicted"/>
<dbReference type="PROSITE" id="PS51257">
    <property type="entry name" value="PROKAR_LIPOPROTEIN"/>
    <property type="match status" value="1"/>
</dbReference>
<protein>
    <submittedName>
        <fullName evidence="2">Protease complex subunit PrcB family protein</fullName>
    </submittedName>
</protein>
<evidence type="ECO:0000313" key="3">
    <source>
        <dbReference type="Proteomes" id="UP000824041"/>
    </source>
</evidence>
<reference evidence="2" key="2">
    <citation type="submission" date="2021-04" db="EMBL/GenBank/DDBJ databases">
        <authorList>
            <person name="Gilroy R."/>
        </authorList>
    </citation>
    <scope>NUCLEOTIDE SEQUENCE</scope>
    <source>
        <strain evidence="2">14324</strain>
    </source>
</reference>
<dbReference type="GO" id="GO:0006508">
    <property type="term" value="P:proteolysis"/>
    <property type="evidence" value="ECO:0007669"/>
    <property type="project" value="UniProtKB-KW"/>
</dbReference>
<comment type="caution">
    <text evidence="2">The sequence shown here is derived from an EMBL/GenBank/DDBJ whole genome shotgun (WGS) entry which is preliminary data.</text>
</comment>
<feature type="domain" description="PrcB C-terminal" evidence="1">
    <location>
        <begin position="69"/>
        <end position="125"/>
    </location>
</feature>
<accession>A0A9D2DQR6</accession>